<accession>A0A328Q6E9</accession>
<dbReference type="Pfam" id="PF13635">
    <property type="entry name" value="DUF4143"/>
    <property type="match status" value="1"/>
</dbReference>
<comment type="caution">
    <text evidence="3">The sequence shown here is derived from an EMBL/GenBank/DDBJ whole genome shotgun (WGS) entry which is preliminary data.</text>
</comment>
<feature type="domain" description="AAA" evidence="1">
    <location>
        <begin position="20"/>
        <end position="150"/>
    </location>
</feature>
<sequence>MIRRESYFKIINEFIDTSFIKIFTGIRRSGKTTLLFSVVDELKNRGISEDNIFYISFESLKYQNITDSVSLNDLILDLIGNVEGKVYLLFDEIQLVDGWEKSINGLHADFSCDIYITGSNSMLLSGEYATLLSGRYIQINVYPFSFKEVLEYKEKVDNIEITDNIERQLFDEYLEFGGMPGLLELSSSIAKREALNDIYASIVYNDILGRYPIRKADLFKRFSNYIMNTMGETFSSKSITGYLKNEVEETSRNTILNFTNYLENAFFISKIRREDLIGKKILKTQQKYYLMDHGFHHTLIESNWLKQTHVLENIVYIELLRRGYEIKIGKIYDKEIDFFCRKDGFECYIQVSYTVADQDTLEREMIPLLRLRNHYDKYIFSMDEHDMSRDGIKHRNILEFLKGDEF</sequence>
<name>A0A328Q6E9_9EURY</name>
<dbReference type="InterPro" id="IPR041682">
    <property type="entry name" value="AAA_14"/>
</dbReference>
<dbReference type="SUPFAM" id="SSF52540">
    <property type="entry name" value="P-loop containing nucleoside triphosphate hydrolases"/>
    <property type="match status" value="1"/>
</dbReference>
<feature type="domain" description="DUF4143" evidence="2">
    <location>
        <begin position="205"/>
        <end position="353"/>
    </location>
</feature>
<dbReference type="EMBL" id="NGJK01000037">
    <property type="protein sequence ID" value="RAP03166.1"/>
    <property type="molecule type" value="Genomic_DNA"/>
</dbReference>
<reference evidence="3 4" key="1">
    <citation type="submission" date="2017-05" db="EMBL/GenBank/DDBJ databases">
        <title>Host range expansion of the Methanosphaera genus to humans and monogastric animals involves recent and extensive reduction in genome content.</title>
        <authorList>
            <person name="Hoedt E.C."/>
            <person name="Volmer J.G."/>
            <person name="Parks D.H."/>
            <person name="Rosewarne C.P."/>
            <person name="Denman S.E."/>
            <person name="Mcsweeney C.S."/>
            <person name="O Cuiv P."/>
            <person name="Hugenholtz P."/>
            <person name="Tyson G.W."/>
            <person name="Morrison M."/>
        </authorList>
    </citation>
    <scope>NUCLEOTIDE SEQUENCE [LARGE SCALE GENOMIC DNA]</scope>
    <source>
        <strain evidence="3 4">PA5</strain>
    </source>
</reference>
<protein>
    <submittedName>
        <fullName evidence="3">ATPase</fullName>
    </submittedName>
</protein>
<gene>
    <name evidence="3" type="ORF">CA615_03715</name>
</gene>
<dbReference type="PANTHER" id="PTHR33295">
    <property type="entry name" value="ATPASE"/>
    <property type="match status" value="1"/>
</dbReference>
<dbReference type="RefSeq" id="WP_112149497.1">
    <property type="nucleotide sequence ID" value="NZ_NGJK01000037.1"/>
</dbReference>
<proteinExistence type="predicted"/>
<evidence type="ECO:0000313" key="4">
    <source>
        <dbReference type="Proteomes" id="UP000248557"/>
    </source>
</evidence>
<dbReference type="PANTHER" id="PTHR33295:SF20">
    <property type="entry name" value="ATPASE"/>
    <property type="match status" value="1"/>
</dbReference>
<dbReference type="AlphaFoldDB" id="A0A328Q6E9"/>
<dbReference type="Proteomes" id="UP000248557">
    <property type="component" value="Unassembled WGS sequence"/>
</dbReference>
<dbReference type="Pfam" id="PF13173">
    <property type="entry name" value="AAA_14"/>
    <property type="match status" value="1"/>
</dbReference>
<dbReference type="InterPro" id="IPR025420">
    <property type="entry name" value="DUF4143"/>
</dbReference>
<dbReference type="Gene3D" id="3.40.50.300">
    <property type="entry name" value="P-loop containing nucleotide triphosphate hydrolases"/>
    <property type="match status" value="1"/>
</dbReference>
<organism evidence="3 4">
    <name type="scientific">Methanosphaera stadtmanae</name>
    <dbReference type="NCBI Taxonomy" id="2317"/>
    <lineage>
        <taxon>Archaea</taxon>
        <taxon>Methanobacteriati</taxon>
        <taxon>Methanobacteriota</taxon>
        <taxon>Methanomada group</taxon>
        <taxon>Methanobacteria</taxon>
        <taxon>Methanobacteriales</taxon>
        <taxon>Methanobacteriaceae</taxon>
        <taxon>Methanosphaera</taxon>
    </lineage>
</organism>
<evidence type="ECO:0000259" key="1">
    <source>
        <dbReference type="Pfam" id="PF13173"/>
    </source>
</evidence>
<evidence type="ECO:0000259" key="2">
    <source>
        <dbReference type="Pfam" id="PF13635"/>
    </source>
</evidence>
<evidence type="ECO:0000313" key="3">
    <source>
        <dbReference type="EMBL" id="RAP03166.1"/>
    </source>
</evidence>
<dbReference type="InterPro" id="IPR027417">
    <property type="entry name" value="P-loop_NTPase"/>
</dbReference>